<dbReference type="AlphaFoldDB" id="A0A2P2LJC3"/>
<keyword evidence="1" id="KW-1133">Transmembrane helix</keyword>
<organism evidence="2">
    <name type="scientific">Rhizophora mucronata</name>
    <name type="common">Asiatic mangrove</name>
    <dbReference type="NCBI Taxonomy" id="61149"/>
    <lineage>
        <taxon>Eukaryota</taxon>
        <taxon>Viridiplantae</taxon>
        <taxon>Streptophyta</taxon>
        <taxon>Embryophyta</taxon>
        <taxon>Tracheophyta</taxon>
        <taxon>Spermatophyta</taxon>
        <taxon>Magnoliopsida</taxon>
        <taxon>eudicotyledons</taxon>
        <taxon>Gunneridae</taxon>
        <taxon>Pentapetalae</taxon>
        <taxon>rosids</taxon>
        <taxon>fabids</taxon>
        <taxon>Malpighiales</taxon>
        <taxon>Rhizophoraceae</taxon>
        <taxon>Rhizophora</taxon>
    </lineage>
</organism>
<evidence type="ECO:0000313" key="2">
    <source>
        <dbReference type="EMBL" id="MBX18078.1"/>
    </source>
</evidence>
<keyword evidence="1" id="KW-0472">Membrane</keyword>
<name>A0A2P2LJC3_RHIMU</name>
<proteinExistence type="predicted"/>
<protein>
    <submittedName>
        <fullName evidence="2">Catalytic</fullName>
    </submittedName>
</protein>
<dbReference type="EMBL" id="GGEC01037594">
    <property type="protein sequence ID" value="MBX18078.1"/>
    <property type="molecule type" value="Transcribed_RNA"/>
</dbReference>
<keyword evidence="1" id="KW-0812">Transmembrane</keyword>
<evidence type="ECO:0000256" key="1">
    <source>
        <dbReference type="SAM" id="Phobius"/>
    </source>
</evidence>
<sequence>MKNEASYILFKDFRNPVLYHGGNLDLEILNKGISTCFYQGKNSFCSILILICLLILMLHHLQIHFTLPAT</sequence>
<reference evidence="2" key="1">
    <citation type="submission" date="2018-02" db="EMBL/GenBank/DDBJ databases">
        <title>Rhizophora mucronata_Transcriptome.</title>
        <authorList>
            <person name="Meera S.P."/>
            <person name="Sreeshan A."/>
            <person name="Augustine A."/>
        </authorList>
    </citation>
    <scope>NUCLEOTIDE SEQUENCE</scope>
    <source>
        <tissue evidence="2">Leaf</tissue>
    </source>
</reference>
<accession>A0A2P2LJC3</accession>
<feature type="transmembrane region" description="Helical" evidence="1">
    <location>
        <begin position="44"/>
        <end position="63"/>
    </location>
</feature>